<dbReference type="InterPro" id="IPR011251">
    <property type="entry name" value="Luciferase-like_dom"/>
</dbReference>
<proteinExistence type="predicted"/>
<dbReference type="Proteomes" id="UP000256373">
    <property type="component" value="Unassembled WGS sequence"/>
</dbReference>
<feature type="domain" description="Luciferase-like" evidence="1">
    <location>
        <begin position="8"/>
        <end position="113"/>
    </location>
</feature>
<evidence type="ECO:0000313" key="2">
    <source>
        <dbReference type="EMBL" id="REA63535.1"/>
    </source>
</evidence>
<evidence type="ECO:0000313" key="3">
    <source>
        <dbReference type="Proteomes" id="UP000256373"/>
    </source>
</evidence>
<dbReference type="GO" id="GO:0016705">
    <property type="term" value="F:oxidoreductase activity, acting on paired donors, with incorporation or reduction of molecular oxygen"/>
    <property type="evidence" value="ECO:0007669"/>
    <property type="project" value="InterPro"/>
</dbReference>
<sequence length="301" mass="33740">MKNVKFGLIDFGLRGGTTNSLRILSDLVEYAQYADELGFSRIWLAEHYYSHKTHAWTSPEPLVGVLAAATERIRIGTAGILLSIHQPFHIAAKFKLLNNLFSDRIDLGLANGLVGEKIREYALDDPSCDIKGAFDKALDKLLFFLREEDEIFNSGEGIVLPPYKASIPELWSMGTSLNGLGRTLTREMNFSRSLFHKGADKSPNKEQLQEYNAAYRSAFGYAPKVNLAISGICNDGQNRENQYELAQEGSENCIIGCPSLFYDKIAAYQEDFGVDEFIFMDLSTSHNDRLKSLERIQTLFG</sequence>
<reference evidence="2 3" key="1">
    <citation type="submission" date="2018-07" db="EMBL/GenBank/DDBJ databases">
        <title>Dyadobacter roseus sp. nov., isolated from rose rhizosphere soil.</title>
        <authorList>
            <person name="Chen L."/>
        </authorList>
    </citation>
    <scope>NUCLEOTIDE SEQUENCE [LARGE SCALE GENOMIC DNA]</scope>
    <source>
        <strain evidence="2 3">RS19</strain>
    </source>
</reference>
<dbReference type="SUPFAM" id="SSF51679">
    <property type="entry name" value="Bacterial luciferase-like"/>
    <property type="match status" value="1"/>
</dbReference>
<organism evidence="2 3">
    <name type="scientific">Dyadobacter luteus</name>
    <dbReference type="NCBI Taxonomy" id="2259619"/>
    <lineage>
        <taxon>Bacteria</taxon>
        <taxon>Pseudomonadati</taxon>
        <taxon>Bacteroidota</taxon>
        <taxon>Cytophagia</taxon>
        <taxon>Cytophagales</taxon>
        <taxon>Spirosomataceae</taxon>
        <taxon>Dyadobacter</taxon>
    </lineage>
</organism>
<dbReference type="AlphaFoldDB" id="A0A3D8YFT5"/>
<dbReference type="InterPro" id="IPR036661">
    <property type="entry name" value="Luciferase-like_sf"/>
</dbReference>
<dbReference type="RefSeq" id="WP_115829283.1">
    <property type="nucleotide sequence ID" value="NZ_QNUL01000002.1"/>
</dbReference>
<dbReference type="OrthoDB" id="9780518at2"/>
<dbReference type="EMBL" id="QNUL01000002">
    <property type="protein sequence ID" value="REA63535.1"/>
    <property type="molecule type" value="Genomic_DNA"/>
</dbReference>
<accession>A0A3D8YFT5</accession>
<gene>
    <name evidence="2" type="ORF">DSL64_03570</name>
</gene>
<dbReference type="GO" id="GO:0005829">
    <property type="term" value="C:cytosol"/>
    <property type="evidence" value="ECO:0007669"/>
    <property type="project" value="TreeGrafter"/>
</dbReference>
<comment type="caution">
    <text evidence="2">The sequence shown here is derived from an EMBL/GenBank/DDBJ whole genome shotgun (WGS) entry which is preliminary data.</text>
</comment>
<dbReference type="PANTHER" id="PTHR30137">
    <property type="entry name" value="LUCIFERASE-LIKE MONOOXYGENASE"/>
    <property type="match status" value="1"/>
</dbReference>
<name>A0A3D8YFT5_9BACT</name>
<dbReference type="Pfam" id="PF00296">
    <property type="entry name" value="Bac_luciferase"/>
    <property type="match status" value="1"/>
</dbReference>
<protein>
    <recommendedName>
        <fullName evidence="1">Luciferase-like domain-containing protein</fullName>
    </recommendedName>
</protein>
<dbReference type="PANTHER" id="PTHR30137:SF6">
    <property type="entry name" value="LUCIFERASE-LIKE MONOOXYGENASE"/>
    <property type="match status" value="1"/>
</dbReference>
<keyword evidence="3" id="KW-1185">Reference proteome</keyword>
<evidence type="ECO:0000259" key="1">
    <source>
        <dbReference type="Pfam" id="PF00296"/>
    </source>
</evidence>
<dbReference type="InterPro" id="IPR050766">
    <property type="entry name" value="Bact_Lucif_Oxidored"/>
</dbReference>
<dbReference type="Gene3D" id="3.20.20.30">
    <property type="entry name" value="Luciferase-like domain"/>
    <property type="match status" value="1"/>
</dbReference>